<sequence>MVVSYFLSESGKNERIYNFIENREVKRSDFWNRTSCRFESKMTEEILNEVKTLKIDLKV</sequence>
<accession>A0A0F3M4L9</accession>
<dbReference type="Proteomes" id="UP000033769">
    <property type="component" value="Unassembled WGS sequence"/>
</dbReference>
<name>A0A0F3M4L9_ORITS</name>
<dbReference type="AlphaFoldDB" id="A0A0F3M4L9"/>
<dbReference type="EMBL" id="LANO01000069">
    <property type="protein sequence ID" value="KJV50653.1"/>
    <property type="molecule type" value="Genomic_DNA"/>
</dbReference>
<dbReference type="PATRIC" id="fig|1359184.3.peg.2911"/>
<evidence type="ECO:0000313" key="2">
    <source>
        <dbReference type="Proteomes" id="UP000033769"/>
    </source>
</evidence>
<evidence type="ECO:0000313" key="1">
    <source>
        <dbReference type="EMBL" id="KJV50653.1"/>
    </source>
</evidence>
<gene>
    <name evidence="1" type="ORF">OTSGILL_2848</name>
</gene>
<proteinExistence type="predicted"/>
<protein>
    <submittedName>
        <fullName evidence="1">Putative conjugative transfer protein TraB</fullName>
    </submittedName>
</protein>
<reference evidence="1 2" key="1">
    <citation type="submission" date="2015-02" db="EMBL/GenBank/DDBJ databases">
        <title>Genome Sequencing of Rickettsiales.</title>
        <authorList>
            <person name="Daugherty S.C."/>
            <person name="Su Q."/>
            <person name="Abolude K."/>
            <person name="Beier-Sexton M."/>
            <person name="Carlyon J.A."/>
            <person name="Carter R."/>
            <person name="Day N.P."/>
            <person name="Dumler S.J."/>
            <person name="Dyachenko V."/>
            <person name="Godinez A."/>
            <person name="Kurtti T.J."/>
            <person name="Lichay M."/>
            <person name="Mullins K.E."/>
            <person name="Ott S."/>
            <person name="Pappas-Brown V."/>
            <person name="Paris D.H."/>
            <person name="Patel P."/>
            <person name="Richards A.L."/>
            <person name="Sadzewicz L."/>
            <person name="Sears K."/>
            <person name="Seidman D."/>
            <person name="Sengamalay N."/>
            <person name="Stenos J."/>
            <person name="Tallon L.J."/>
            <person name="Vincent G."/>
            <person name="Fraser C.M."/>
            <person name="Munderloh U."/>
            <person name="Dunning-Hotopp J.C."/>
        </authorList>
    </citation>
    <scope>NUCLEOTIDE SEQUENCE [LARGE SCALE GENOMIC DNA]</scope>
    <source>
        <strain evidence="1 2">Gilliam</strain>
    </source>
</reference>
<comment type="caution">
    <text evidence="1">The sequence shown here is derived from an EMBL/GenBank/DDBJ whole genome shotgun (WGS) entry which is preliminary data.</text>
</comment>
<organism evidence="1 2">
    <name type="scientific">Orientia tsutsugamushi str. Gilliam</name>
    <dbReference type="NCBI Taxonomy" id="1359184"/>
    <lineage>
        <taxon>Bacteria</taxon>
        <taxon>Pseudomonadati</taxon>
        <taxon>Pseudomonadota</taxon>
        <taxon>Alphaproteobacteria</taxon>
        <taxon>Rickettsiales</taxon>
        <taxon>Rickettsiaceae</taxon>
        <taxon>Rickettsieae</taxon>
        <taxon>Orientia</taxon>
    </lineage>
</organism>